<sequence>MTSLGTFYTRTWELFGLLWMLRDVEQVSLIPHHQTVTAGADITPRLRTITLDSYPGDSSGNISPELSMVTRPLRKPSATRIARFPPLPADVSHSKRYYFYGWHLDWDWLLNLAPSNNYPSRYTTYNTYDGILYLRAISGYEHIYPANGLVENREEFDGEQRGVGTDRMIDLLVVWVNKRDLAHRRPTELQLAKLIKTFRAKPRWFKDGRPRKYFDEYEM</sequence>
<dbReference type="Proteomes" id="UP000308652">
    <property type="component" value="Unassembled WGS sequence"/>
</dbReference>
<dbReference type="OrthoDB" id="2609391at2759"/>
<name>A0A5C3M2E8_9AGAR</name>
<evidence type="ECO:0000313" key="1">
    <source>
        <dbReference type="EMBL" id="TFK35201.1"/>
    </source>
</evidence>
<dbReference type="AlphaFoldDB" id="A0A5C3M2E8"/>
<dbReference type="EMBL" id="ML213623">
    <property type="protein sequence ID" value="TFK35201.1"/>
    <property type="molecule type" value="Genomic_DNA"/>
</dbReference>
<evidence type="ECO:0000313" key="2">
    <source>
        <dbReference type="Proteomes" id="UP000308652"/>
    </source>
</evidence>
<accession>A0A5C3M2E8</accession>
<proteinExistence type="predicted"/>
<reference evidence="1 2" key="1">
    <citation type="journal article" date="2019" name="Nat. Ecol. Evol.">
        <title>Megaphylogeny resolves global patterns of mushroom evolution.</title>
        <authorList>
            <person name="Varga T."/>
            <person name="Krizsan K."/>
            <person name="Foldi C."/>
            <person name="Dima B."/>
            <person name="Sanchez-Garcia M."/>
            <person name="Sanchez-Ramirez S."/>
            <person name="Szollosi G.J."/>
            <person name="Szarkandi J.G."/>
            <person name="Papp V."/>
            <person name="Albert L."/>
            <person name="Andreopoulos W."/>
            <person name="Angelini C."/>
            <person name="Antonin V."/>
            <person name="Barry K.W."/>
            <person name="Bougher N.L."/>
            <person name="Buchanan P."/>
            <person name="Buyck B."/>
            <person name="Bense V."/>
            <person name="Catcheside P."/>
            <person name="Chovatia M."/>
            <person name="Cooper J."/>
            <person name="Damon W."/>
            <person name="Desjardin D."/>
            <person name="Finy P."/>
            <person name="Geml J."/>
            <person name="Haridas S."/>
            <person name="Hughes K."/>
            <person name="Justo A."/>
            <person name="Karasinski D."/>
            <person name="Kautmanova I."/>
            <person name="Kiss B."/>
            <person name="Kocsube S."/>
            <person name="Kotiranta H."/>
            <person name="LaButti K.M."/>
            <person name="Lechner B.E."/>
            <person name="Liimatainen K."/>
            <person name="Lipzen A."/>
            <person name="Lukacs Z."/>
            <person name="Mihaltcheva S."/>
            <person name="Morgado L.N."/>
            <person name="Niskanen T."/>
            <person name="Noordeloos M.E."/>
            <person name="Ohm R.A."/>
            <person name="Ortiz-Santana B."/>
            <person name="Ovrebo C."/>
            <person name="Racz N."/>
            <person name="Riley R."/>
            <person name="Savchenko A."/>
            <person name="Shiryaev A."/>
            <person name="Soop K."/>
            <person name="Spirin V."/>
            <person name="Szebenyi C."/>
            <person name="Tomsovsky M."/>
            <person name="Tulloss R.E."/>
            <person name="Uehling J."/>
            <person name="Grigoriev I.V."/>
            <person name="Vagvolgyi C."/>
            <person name="Papp T."/>
            <person name="Martin F.M."/>
            <person name="Miettinen O."/>
            <person name="Hibbett D.S."/>
            <person name="Nagy L.G."/>
        </authorList>
    </citation>
    <scope>NUCLEOTIDE SEQUENCE [LARGE SCALE GENOMIC DNA]</scope>
    <source>
        <strain evidence="1 2">CBS 166.37</strain>
    </source>
</reference>
<protein>
    <submittedName>
        <fullName evidence="1">Uncharacterized protein</fullName>
    </submittedName>
</protein>
<keyword evidence="2" id="KW-1185">Reference proteome</keyword>
<gene>
    <name evidence="1" type="ORF">BDQ12DRAFT_714783</name>
</gene>
<organism evidence="1 2">
    <name type="scientific">Crucibulum laeve</name>
    <dbReference type="NCBI Taxonomy" id="68775"/>
    <lineage>
        <taxon>Eukaryota</taxon>
        <taxon>Fungi</taxon>
        <taxon>Dikarya</taxon>
        <taxon>Basidiomycota</taxon>
        <taxon>Agaricomycotina</taxon>
        <taxon>Agaricomycetes</taxon>
        <taxon>Agaricomycetidae</taxon>
        <taxon>Agaricales</taxon>
        <taxon>Agaricineae</taxon>
        <taxon>Nidulariaceae</taxon>
        <taxon>Crucibulum</taxon>
    </lineage>
</organism>